<dbReference type="EMBL" id="JAFFHA010000004">
    <property type="protein sequence ID" value="KAK4656988.1"/>
    <property type="molecule type" value="Genomic_DNA"/>
</dbReference>
<accession>A0ABR0GML5</accession>
<gene>
    <name evidence="4" type="ORF">QC762_0041260</name>
</gene>
<dbReference type="RefSeq" id="XP_062745963.1">
    <property type="nucleotide sequence ID" value="XM_062883368.1"/>
</dbReference>
<reference evidence="4 5" key="1">
    <citation type="journal article" date="2023" name="bioRxiv">
        <title>High-quality genome assemblies of four members of thePodospora anserinaspecies complex.</title>
        <authorList>
            <person name="Ament-Velasquez S.L."/>
            <person name="Vogan A.A."/>
            <person name="Wallerman O."/>
            <person name="Hartmann F."/>
            <person name="Gautier V."/>
            <person name="Silar P."/>
            <person name="Giraud T."/>
            <person name="Johannesson H."/>
        </authorList>
    </citation>
    <scope>NUCLEOTIDE SEQUENCE [LARGE SCALE GENOMIC DNA]</scope>
    <source>
        <strain evidence="4 5">CBS 415.72m</strain>
    </source>
</reference>
<feature type="chain" id="PRO_5046458841" description="Heterokaryon incompatibility domain-containing protein" evidence="2">
    <location>
        <begin position="21"/>
        <end position="958"/>
    </location>
</feature>
<feature type="signal peptide" evidence="2">
    <location>
        <begin position="1"/>
        <end position="20"/>
    </location>
</feature>
<dbReference type="InterPro" id="IPR000250">
    <property type="entry name" value="Peptidase_G1"/>
</dbReference>
<feature type="region of interest" description="Disordered" evidence="1">
    <location>
        <begin position="33"/>
        <end position="71"/>
    </location>
</feature>
<evidence type="ECO:0000313" key="5">
    <source>
        <dbReference type="Proteomes" id="UP001323405"/>
    </source>
</evidence>
<dbReference type="CDD" id="cd13426">
    <property type="entry name" value="Peptidase_G1"/>
    <property type="match status" value="1"/>
</dbReference>
<feature type="domain" description="Heterokaryon incompatibility" evidence="3">
    <location>
        <begin position="459"/>
        <end position="595"/>
    </location>
</feature>
<dbReference type="SUPFAM" id="SSF49899">
    <property type="entry name" value="Concanavalin A-like lectins/glucanases"/>
    <property type="match status" value="1"/>
</dbReference>
<dbReference type="InterPro" id="IPR013320">
    <property type="entry name" value="ConA-like_dom_sf"/>
</dbReference>
<evidence type="ECO:0000256" key="2">
    <source>
        <dbReference type="SAM" id="SignalP"/>
    </source>
</evidence>
<organism evidence="4 5">
    <name type="scientific">Podospora pseudocomata</name>
    <dbReference type="NCBI Taxonomy" id="2093779"/>
    <lineage>
        <taxon>Eukaryota</taxon>
        <taxon>Fungi</taxon>
        <taxon>Dikarya</taxon>
        <taxon>Ascomycota</taxon>
        <taxon>Pezizomycotina</taxon>
        <taxon>Sordariomycetes</taxon>
        <taxon>Sordariomycetidae</taxon>
        <taxon>Sordariales</taxon>
        <taxon>Podosporaceae</taxon>
        <taxon>Podospora</taxon>
    </lineage>
</organism>
<dbReference type="Gene3D" id="2.60.120.700">
    <property type="entry name" value="Peptidase G1"/>
    <property type="match status" value="1"/>
</dbReference>
<evidence type="ECO:0000259" key="3">
    <source>
        <dbReference type="Pfam" id="PF06985"/>
    </source>
</evidence>
<keyword evidence="2" id="KW-0732">Signal</keyword>
<name>A0ABR0GML5_9PEZI</name>
<dbReference type="GeneID" id="87902950"/>
<dbReference type="Pfam" id="PF06985">
    <property type="entry name" value="HET"/>
    <property type="match status" value="1"/>
</dbReference>
<dbReference type="Pfam" id="PF01828">
    <property type="entry name" value="Peptidase_A4"/>
    <property type="match status" value="1"/>
</dbReference>
<evidence type="ECO:0000313" key="4">
    <source>
        <dbReference type="EMBL" id="KAK4656988.1"/>
    </source>
</evidence>
<comment type="caution">
    <text evidence="4">The sequence shown here is derived from an EMBL/GenBank/DDBJ whole genome shotgun (WGS) entry which is preliminary data.</text>
</comment>
<protein>
    <recommendedName>
        <fullName evidence="3">Heterokaryon incompatibility domain-containing protein</fullName>
    </recommendedName>
</protein>
<dbReference type="InterPro" id="IPR010730">
    <property type="entry name" value="HET"/>
</dbReference>
<dbReference type="Proteomes" id="UP001323405">
    <property type="component" value="Unassembled WGS sequence"/>
</dbReference>
<sequence length="958" mass="105691">MKSTTLLTTLSLASTALSTAIPLPIRSNTRPIRLLHKPPLSPPSQGARILSSQSEESTLGGAHLPSPPSGKVASVTATFTIPHASMPVTGPTANNTVGLYAASFHIGIDSFSGLCPNNRFIRAGVDIFWDGTIGGEQTPWVWYQSSPADEDGMGFGNFSAKAGDVVRFVVTGSEVKVENYGNVTCTKGLKARQVGVQRVDGGGLCGGEAAWAVEDFPLAGMPHFPVALADFGGVVFKNLEVGFGNGTVRRNAEGAGVRDVRLAAQGGRLTDCVVGEGGGSVRQYVDVPAIADMSTDVSTQPEDLSDEDGRLIKRTLSPDLIESCDLCNFFAQAARYYTGNCKEYLNADGVPEISLRLGRWSRRTPCLRDDHDLVILIEKQDAEKEKEGSRLIEPDRIDYSLLRGWFSQCEDGYMRDYFKYDIDTLRVIDCGDVGDGEQEPRLVSWASVGKQLDGNPPEYVALSYVWGAAPGGLPTLAVNSTLPGPLPKVISDAIVVVRNLGGRYLWVDRYCIPQGDNDERERQIHAMGQIYQSAKFTIIAAAGDGPDHGLPGVTTTRRLPHPFINIQNHTLTLIPQPDGYIHHTKWATRGWTLQEGFLSSRRLVFTDHQVFYECQCIQAVEALVGTYWHPYSYSSRELWFHVFAGDTSKRKGRGRPGFHYVEQLHGFIENYMTRDLTDANDGLNAFRGILQHAEQNWQTPIHEVCGLPIYVPEYLGTPNNNSAIAVSLSWKMSDLRRRPEFPSWTWIGWRSVKRTGGGSFYLGTDERWYSSADSKHYITSVDVAFRDGQVIQWSDFDGRGDRGKVFEKSSMPGMSELPQSLLVTGWLFDLTVVAVGDPGDGLATTTEFHTVEIREQYRRPMSFGVEREHLMPFFPANSDGNRKHTFTCLLLAEVDKSNDRSTLVFLVLRPVLQAEALVQTFERLDCWTLTSSTPIVQVDGTTMKAGDCVFKNDALVLQ</sequence>
<dbReference type="PANTHER" id="PTHR33112:SF1">
    <property type="entry name" value="HETEROKARYON INCOMPATIBILITY DOMAIN-CONTAINING PROTEIN"/>
    <property type="match status" value="1"/>
</dbReference>
<proteinExistence type="predicted"/>
<evidence type="ECO:0000256" key="1">
    <source>
        <dbReference type="SAM" id="MobiDB-lite"/>
    </source>
</evidence>
<keyword evidence="5" id="KW-1185">Reference proteome</keyword>
<dbReference type="PANTHER" id="PTHR33112">
    <property type="entry name" value="DOMAIN PROTEIN, PUTATIVE-RELATED"/>
    <property type="match status" value="1"/>
</dbReference>
<dbReference type="InterPro" id="IPR038656">
    <property type="entry name" value="Peptidase_G1_sf"/>
</dbReference>